<dbReference type="EMBL" id="JAAMPI010000497">
    <property type="protein sequence ID" value="KAF4630911.1"/>
    <property type="molecule type" value="Genomic_DNA"/>
</dbReference>
<comment type="caution">
    <text evidence="2">The sequence shown here is derived from an EMBL/GenBank/DDBJ whole genome shotgun (WGS) entry which is preliminary data.</text>
</comment>
<evidence type="ECO:0000313" key="2">
    <source>
        <dbReference type="EMBL" id="KAF4630911.1"/>
    </source>
</evidence>
<feature type="region of interest" description="Disordered" evidence="1">
    <location>
        <begin position="147"/>
        <end position="168"/>
    </location>
</feature>
<gene>
    <name evidence="2" type="ORF">G7Y89_g7222</name>
</gene>
<name>A0A8H4W2A3_9HELO</name>
<evidence type="ECO:0000313" key="3">
    <source>
        <dbReference type="Proteomes" id="UP000566819"/>
    </source>
</evidence>
<evidence type="ECO:0000256" key="1">
    <source>
        <dbReference type="SAM" id="MobiDB-lite"/>
    </source>
</evidence>
<proteinExistence type="predicted"/>
<protein>
    <submittedName>
        <fullName evidence="2">Uncharacterized protein</fullName>
    </submittedName>
</protein>
<reference evidence="2 3" key="1">
    <citation type="submission" date="2020-03" db="EMBL/GenBank/DDBJ databases">
        <title>Draft Genome Sequence of Cudoniella acicularis.</title>
        <authorList>
            <person name="Buettner E."/>
            <person name="Kellner H."/>
        </authorList>
    </citation>
    <scope>NUCLEOTIDE SEQUENCE [LARGE SCALE GENOMIC DNA]</scope>
    <source>
        <strain evidence="2 3">DSM 108380</strain>
    </source>
</reference>
<accession>A0A8H4W2A3</accession>
<dbReference type="OrthoDB" id="3563480at2759"/>
<dbReference type="AlphaFoldDB" id="A0A8H4W2A3"/>
<sequence length="168" mass="17137">MEYWGREETLNVGAFSGGDAACQTGYEPEGMQGGQHLKIAEEAKAASISLRQKAESTTNDDEKQDLLFEAREQKKKSISEMKIVKRLQSGVWQGGAAGAGIGAGIGAGVGTVVGALVGGVAAIPTTGLGMLAGVGVGAVHGPWVRFGKGGDGKEGEGMEEEGQKKSSS</sequence>
<keyword evidence="3" id="KW-1185">Reference proteome</keyword>
<organism evidence="2 3">
    <name type="scientific">Cudoniella acicularis</name>
    <dbReference type="NCBI Taxonomy" id="354080"/>
    <lineage>
        <taxon>Eukaryota</taxon>
        <taxon>Fungi</taxon>
        <taxon>Dikarya</taxon>
        <taxon>Ascomycota</taxon>
        <taxon>Pezizomycotina</taxon>
        <taxon>Leotiomycetes</taxon>
        <taxon>Helotiales</taxon>
        <taxon>Tricladiaceae</taxon>
        <taxon>Cudoniella</taxon>
    </lineage>
</organism>
<feature type="compositionally biased region" description="Basic and acidic residues" evidence="1">
    <location>
        <begin position="148"/>
        <end position="168"/>
    </location>
</feature>
<dbReference type="Proteomes" id="UP000566819">
    <property type="component" value="Unassembled WGS sequence"/>
</dbReference>